<gene>
    <name evidence="4" type="ORF">CXQ85_003980</name>
</gene>
<proteinExistence type="predicted"/>
<feature type="domain" description="Ribosomal protein/NADH dehydrogenase" evidence="3">
    <location>
        <begin position="49"/>
        <end position="130"/>
    </location>
</feature>
<dbReference type="EMBL" id="PKFO01000011">
    <property type="protein sequence ID" value="PVH23688.1"/>
    <property type="molecule type" value="Genomic_DNA"/>
</dbReference>
<keyword evidence="5" id="KW-1185">Reference proteome</keyword>
<protein>
    <recommendedName>
        <fullName evidence="3">Ribosomal protein/NADH dehydrogenase domain-containing protein</fullName>
    </recommendedName>
</protein>
<name>A0A2V1B0L2_9ASCO</name>
<evidence type="ECO:0000313" key="4">
    <source>
        <dbReference type="EMBL" id="PVH23688.1"/>
    </source>
</evidence>
<evidence type="ECO:0000256" key="2">
    <source>
        <dbReference type="ARBA" id="ARBA00023128"/>
    </source>
</evidence>
<dbReference type="SMART" id="SM00916">
    <property type="entry name" value="L51_S25_CI-B8"/>
    <property type="match status" value="1"/>
</dbReference>
<sequence length="147" mass="16505">MSAKMFQRLPTSSLAKQVSRLNLIAGTPKTAFKFGESTKKIELVLLEKNIAGPSIGLKKFWRVHLPTLKFHNDDVEFFCTRVRATTKEEIAKVPAKIIIHDTSNNKTEIDCSSHDKDRILRKLVKATGASPVPMDDIPHIQHPHLAL</sequence>
<comment type="subcellular location">
    <subcellularLocation>
        <location evidence="1">Mitochondrion</location>
    </subcellularLocation>
</comment>
<dbReference type="InterPro" id="IPR036249">
    <property type="entry name" value="Thioredoxin-like_sf"/>
</dbReference>
<dbReference type="GeneID" id="37009310"/>
<dbReference type="OrthoDB" id="1696305at2759"/>
<dbReference type="InterPro" id="IPR007741">
    <property type="entry name" value="Ribosomal_mL43/mS25/NADH_DH"/>
</dbReference>
<dbReference type="RefSeq" id="XP_025344628.1">
    <property type="nucleotide sequence ID" value="XM_025487612.1"/>
</dbReference>
<evidence type="ECO:0000313" key="5">
    <source>
        <dbReference type="Proteomes" id="UP000244309"/>
    </source>
</evidence>
<dbReference type="Proteomes" id="UP000244309">
    <property type="component" value="Unassembled WGS sequence"/>
</dbReference>
<comment type="caution">
    <text evidence="4">The sequence shown here is derived from an EMBL/GenBank/DDBJ whole genome shotgun (WGS) entry which is preliminary data.</text>
</comment>
<evidence type="ECO:0000259" key="3">
    <source>
        <dbReference type="SMART" id="SM00916"/>
    </source>
</evidence>
<organism evidence="4 5">
    <name type="scientific">Candidozyma haemuli</name>
    <dbReference type="NCBI Taxonomy" id="45357"/>
    <lineage>
        <taxon>Eukaryota</taxon>
        <taxon>Fungi</taxon>
        <taxon>Dikarya</taxon>
        <taxon>Ascomycota</taxon>
        <taxon>Saccharomycotina</taxon>
        <taxon>Pichiomycetes</taxon>
        <taxon>Metschnikowiaceae</taxon>
        <taxon>Candidozyma</taxon>
    </lineage>
</organism>
<dbReference type="GO" id="GO:0005739">
    <property type="term" value="C:mitochondrion"/>
    <property type="evidence" value="ECO:0007669"/>
    <property type="project" value="UniProtKB-SubCell"/>
</dbReference>
<dbReference type="VEuPathDB" id="FungiDB:CXQ85_003980"/>
<dbReference type="AlphaFoldDB" id="A0A2V1B0L2"/>
<evidence type="ECO:0000256" key="1">
    <source>
        <dbReference type="ARBA" id="ARBA00004173"/>
    </source>
</evidence>
<reference evidence="4 5" key="1">
    <citation type="submission" date="2017-12" db="EMBL/GenBank/DDBJ databases">
        <title>Genome Sequence of a Multidrug-Resistant Candida haemulonii Isolate from a Patient with Chronic Leg Ulcers in Israel.</title>
        <authorList>
            <person name="Chow N.A."/>
            <person name="Gade L."/>
            <person name="Batra D."/>
            <person name="Rowe L.A."/>
            <person name="Ben-Ami R."/>
            <person name="Loparev V.N."/>
            <person name="Litvintseva A.P."/>
        </authorList>
    </citation>
    <scope>NUCLEOTIDE SEQUENCE [LARGE SCALE GENOMIC DNA]</scope>
    <source>
        <strain evidence="4 5">B11899</strain>
    </source>
</reference>
<dbReference type="SUPFAM" id="SSF52833">
    <property type="entry name" value="Thioredoxin-like"/>
    <property type="match status" value="1"/>
</dbReference>
<keyword evidence="2" id="KW-0496">Mitochondrion</keyword>
<accession>A0A2V1B0L2</accession>
<dbReference type="STRING" id="45357.A0A2V1B0L2"/>